<proteinExistence type="predicted"/>
<evidence type="ECO:0000256" key="1">
    <source>
        <dbReference type="SAM" id="Phobius"/>
    </source>
</evidence>
<sequence>MNDITTISFIVKMLSPFPFHIMVILLTALVWAIEMCFNQYLIKIITVRESLHNGMTLR</sequence>
<feature type="transmembrane region" description="Helical" evidence="1">
    <location>
        <begin position="17"/>
        <end position="37"/>
    </location>
</feature>
<name>A0A3B0JDP9_9RICK</name>
<dbReference type="AlphaFoldDB" id="A0A3B0JDP9"/>
<protein>
    <submittedName>
        <fullName evidence="2">Uncharacterized protein</fullName>
    </submittedName>
</protein>
<keyword evidence="1" id="KW-0812">Transmembrane</keyword>
<accession>A0A3B0JDP9</accession>
<gene>
    <name evidence="2" type="ORF">WBAD_0906</name>
</gene>
<dbReference type="EMBL" id="OUNE01000159">
    <property type="protein sequence ID" value="SPP33319.1"/>
    <property type="molecule type" value="Genomic_DNA"/>
</dbReference>
<organism evidence="2">
    <name type="scientific">Wolbachia endosymbiont of Aleurodicus dispersus</name>
    <dbReference type="NCBI Taxonomy" id="1288877"/>
    <lineage>
        <taxon>Bacteria</taxon>
        <taxon>Pseudomonadati</taxon>
        <taxon>Pseudomonadota</taxon>
        <taxon>Alphaproteobacteria</taxon>
        <taxon>Rickettsiales</taxon>
        <taxon>Anaplasmataceae</taxon>
        <taxon>Wolbachieae</taxon>
        <taxon>Wolbachia</taxon>
    </lineage>
</organism>
<keyword evidence="1" id="KW-1133">Transmembrane helix</keyword>
<evidence type="ECO:0000313" key="2">
    <source>
        <dbReference type="EMBL" id="SPP33319.1"/>
    </source>
</evidence>
<reference evidence="2" key="1">
    <citation type="submission" date="2018-04" db="EMBL/GenBank/DDBJ databases">
        <authorList>
            <person name="Go L.Y."/>
            <person name="Mitchell J.A."/>
        </authorList>
    </citation>
    <scope>NUCLEOTIDE SEQUENCE</scope>
    <source>
        <strain evidence="2">WBAD</strain>
    </source>
</reference>
<keyword evidence="1" id="KW-0472">Membrane</keyword>